<feature type="transmembrane region" description="Helical" evidence="5">
    <location>
        <begin position="61"/>
        <end position="82"/>
    </location>
</feature>
<dbReference type="EMBL" id="CDSF01000013">
    <property type="protein sequence ID" value="CEO95228.1"/>
    <property type="molecule type" value="Genomic_DNA"/>
</dbReference>
<dbReference type="SMART" id="SM00744">
    <property type="entry name" value="RINGv"/>
    <property type="match status" value="1"/>
</dbReference>
<dbReference type="InterPro" id="IPR011016">
    <property type="entry name" value="Znf_RING-CH"/>
</dbReference>
<evidence type="ECO:0000256" key="3">
    <source>
        <dbReference type="ARBA" id="ARBA00022833"/>
    </source>
</evidence>
<protein>
    <recommendedName>
        <fullName evidence="6">RING-type domain-containing protein</fullName>
    </recommendedName>
</protein>
<feature type="domain" description="RING-type" evidence="6">
    <location>
        <begin position="156"/>
        <end position="199"/>
    </location>
</feature>
<keyword evidence="5" id="KW-0812">Transmembrane</keyword>
<dbReference type="InterPro" id="IPR001841">
    <property type="entry name" value="Znf_RING"/>
</dbReference>
<dbReference type="STRING" id="37360.A0A0G4IJ50"/>
<evidence type="ECO:0000256" key="2">
    <source>
        <dbReference type="ARBA" id="ARBA00022771"/>
    </source>
</evidence>
<organism evidence="7 8">
    <name type="scientific">Plasmodiophora brassicae</name>
    <name type="common">Clubroot disease agent</name>
    <dbReference type="NCBI Taxonomy" id="37360"/>
    <lineage>
        <taxon>Eukaryota</taxon>
        <taxon>Sar</taxon>
        <taxon>Rhizaria</taxon>
        <taxon>Endomyxa</taxon>
        <taxon>Phytomyxea</taxon>
        <taxon>Plasmodiophorida</taxon>
        <taxon>Plasmodiophoridae</taxon>
        <taxon>Plasmodiophora</taxon>
    </lineage>
</organism>
<dbReference type="AlphaFoldDB" id="A0A0G4IJ50"/>
<sequence>MPLLACCSLRALDCIQSALYCMVVVVNVLIDVTVAFLIIGRHQWPVSIVASVAINIITRRSPFATAIVVSIGITALIVSGVVNKNLSLEDAVPTCVSFALGRFIQVALDYRLRRQAIEGSLAAAIPVQAQPRAIHSVDDLPLSETCVRVDECDAPCPICLDLFLPDQQLRRLPCRHTFHQGCIDTWIVDSSASTCPMCRQSPFIPSPVTIDIR</sequence>
<accession>A0A0G4IJ50</accession>
<dbReference type="GO" id="GO:0061630">
    <property type="term" value="F:ubiquitin protein ligase activity"/>
    <property type="evidence" value="ECO:0007669"/>
    <property type="project" value="TreeGrafter"/>
</dbReference>
<evidence type="ECO:0000256" key="5">
    <source>
        <dbReference type="SAM" id="Phobius"/>
    </source>
</evidence>
<proteinExistence type="predicted"/>
<name>A0A0G4IJ50_PLABS</name>
<dbReference type="OrthoDB" id="9984778at2759"/>
<dbReference type="Pfam" id="PF13639">
    <property type="entry name" value="zf-RING_2"/>
    <property type="match status" value="1"/>
</dbReference>
<feature type="transmembrane region" description="Helical" evidence="5">
    <location>
        <begin position="17"/>
        <end position="40"/>
    </location>
</feature>
<evidence type="ECO:0000313" key="7">
    <source>
        <dbReference type="EMBL" id="CEO95228.1"/>
    </source>
</evidence>
<dbReference type="PANTHER" id="PTHR22765:SF434">
    <property type="entry name" value="GB|AAD18119.1-RELATED"/>
    <property type="match status" value="1"/>
</dbReference>
<keyword evidence="3" id="KW-0862">Zinc</keyword>
<evidence type="ECO:0000259" key="6">
    <source>
        <dbReference type="PROSITE" id="PS50089"/>
    </source>
</evidence>
<keyword evidence="8" id="KW-1185">Reference proteome</keyword>
<dbReference type="SMART" id="SM00184">
    <property type="entry name" value="RING"/>
    <property type="match status" value="1"/>
</dbReference>
<dbReference type="InterPro" id="IPR051826">
    <property type="entry name" value="E3_ubiquitin-ligase_domain"/>
</dbReference>
<keyword evidence="2 4" id="KW-0863">Zinc-finger</keyword>
<evidence type="ECO:0000256" key="1">
    <source>
        <dbReference type="ARBA" id="ARBA00022723"/>
    </source>
</evidence>
<dbReference type="GO" id="GO:0008270">
    <property type="term" value="F:zinc ion binding"/>
    <property type="evidence" value="ECO:0007669"/>
    <property type="project" value="UniProtKB-KW"/>
</dbReference>
<reference evidence="7 8" key="1">
    <citation type="submission" date="2015-02" db="EMBL/GenBank/DDBJ databases">
        <authorList>
            <person name="Chooi Y.-H."/>
        </authorList>
    </citation>
    <scope>NUCLEOTIDE SEQUENCE [LARGE SCALE GENOMIC DNA]</scope>
    <source>
        <strain evidence="7">E3</strain>
    </source>
</reference>
<dbReference type="PANTHER" id="PTHR22765">
    <property type="entry name" value="RING FINGER AND PROTEASE ASSOCIATED DOMAIN-CONTAINING"/>
    <property type="match status" value="1"/>
</dbReference>
<dbReference type="SUPFAM" id="SSF57850">
    <property type="entry name" value="RING/U-box"/>
    <property type="match status" value="1"/>
</dbReference>
<keyword evidence="5" id="KW-0472">Membrane</keyword>
<dbReference type="Proteomes" id="UP000039324">
    <property type="component" value="Unassembled WGS sequence"/>
</dbReference>
<dbReference type="GO" id="GO:0006511">
    <property type="term" value="P:ubiquitin-dependent protein catabolic process"/>
    <property type="evidence" value="ECO:0007669"/>
    <property type="project" value="TreeGrafter"/>
</dbReference>
<dbReference type="Gene3D" id="3.30.40.10">
    <property type="entry name" value="Zinc/RING finger domain, C3HC4 (zinc finger)"/>
    <property type="match status" value="1"/>
</dbReference>
<keyword evidence="5" id="KW-1133">Transmembrane helix</keyword>
<evidence type="ECO:0000256" key="4">
    <source>
        <dbReference type="PROSITE-ProRule" id="PRU00175"/>
    </source>
</evidence>
<dbReference type="PROSITE" id="PS50089">
    <property type="entry name" value="ZF_RING_2"/>
    <property type="match status" value="1"/>
</dbReference>
<keyword evidence="1" id="KW-0479">Metal-binding</keyword>
<evidence type="ECO:0000313" key="8">
    <source>
        <dbReference type="Proteomes" id="UP000039324"/>
    </source>
</evidence>
<dbReference type="InterPro" id="IPR013083">
    <property type="entry name" value="Znf_RING/FYVE/PHD"/>
</dbReference>
<gene>
    <name evidence="7" type="ORF">PBRA_003994</name>
</gene>